<accession>A0A9W4IVL1</accession>
<evidence type="ECO:0000256" key="6">
    <source>
        <dbReference type="SAM" id="MobiDB-lite"/>
    </source>
</evidence>
<evidence type="ECO:0000256" key="3">
    <source>
        <dbReference type="ARBA" id="ARBA00023002"/>
    </source>
</evidence>
<feature type="compositionally biased region" description="Polar residues" evidence="6">
    <location>
        <begin position="702"/>
        <end position="712"/>
    </location>
</feature>
<evidence type="ECO:0000259" key="9">
    <source>
        <dbReference type="Pfam" id="PF12867"/>
    </source>
</evidence>
<keyword evidence="2" id="KW-0808">Transferase</keyword>
<evidence type="ECO:0000256" key="4">
    <source>
        <dbReference type="ARBA" id="ARBA00023004"/>
    </source>
</evidence>
<feature type="domain" description="DinB-like" evidence="9">
    <location>
        <begin position="381"/>
        <end position="503"/>
    </location>
</feature>
<dbReference type="GO" id="GO:0032259">
    <property type="term" value="P:methylation"/>
    <property type="evidence" value="ECO:0007669"/>
    <property type="project" value="UniProtKB-KW"/>
</dbReference>
<evidence type="ECO:0000259" key="8">
    <source>
        <dbReference type="Pfam" id="PF10017"/>
    </source>
</evidence>
<dbReference type="AlphaFoldDB" id="A0A9W4IVL1"/>
<dbReference type="InterPro" id="IPR024775">
    <property type="entry name" value="DinB-like"/>
</dbReference>
<dbReference type="Gene3D" id="3.90.1580.10">
    <property type="entry name" value="paralog of FGE (formylglycine-generating enzyme)"/>
    <property type="match status" value="1"/>
</dbReference>
<dbReference type="SUPFAM" id="SSF56436">
    <property type="entry name" value="C-type lectin-like"/>
    <property type="match status" value="1"/>
</dbReference>
<evidence type="ECO:0000256" key="2">
    <source>
        <dbReference type="ARBA" id="ARBA00022679"/>
    </source>
</evidence>
<feature type="domain" description="Histidine-specific methyltransferase SAM-dependent" evidence="8">
    <location>
        <begin position="29"/>
        <end position="342"/>
    </location>
</feature>
<proteinExistence type="predicted"/>
<dbReference type="Gene3D" id="3.40.50.150">
    <property type="entry name" value="Vaccinia Virus protein VP39"/>
    <property type="match status" value="1"/>
</dbReference>
<evidence type="ECO:0000313" key="10">
    <source>
        <dbReference type="EMBL" id="CAG8353723.1"/>
    </source>
</evidence>
<keyword evidence="3" id="KW-0560">Oxidoreductase</keyword>
<comment type="pathway">
    <text evidence="5">Amino-acid biosynthesis; ergothioneine biosynthesis.</text>
</comment>
<dbReference type="OrthoDB" id="3066029at2759"/>
<dbReference type="Pfam" id="PF12867">
    <property type="entry name" value="DinB_2"/>
    <property type="match status" value="1"/>
</dbReference>
<keyword evidence="4" id="KW-0408">Iron</keyword>
<dbReference type="InterPro" id="IPR017805">
    <property type="entry name" value="SAM_MeTrfase_EasF-type_put"/>
</dbReference>
<dbReference type="InterPro" id="IPR005532">
    <property type="entry name" value="SUMF_dom"/>
</dbReference>
<name>A0A9W4IVL1_9EURO</name>
<dbReference type="InterPro" id="IPR019257">
    <property type="entry name" value="MeTrfase_dom"/>
</dbReference>
<keyword evidence="11" id="KW-1185">Reference proteome</keyword>
<evidence type="ECO:0000313" key="11">
    <source>
        <dbReference type="Proteomes" id="UP001152649"/>
    </source>
</evidence>
<evidence type="ECO:0000256" key="5">
    <source>
        <dbReference type="ARBA" id="ARBA00037882"/>
    </source>
</evidence>
<dbReference type="NCBIfam" id="TIGR03439">
    <property type="entry name" value="methyl_EasF"/>
    <property type="match status" value="1"/>
</dbReference>
<dbReference type="InterPro" id="IPR042095">
    <property type="entry name" value="SUMF_sf"/>
</dbReference>
<dbReference type="Pfam" id="PF10017">
    <property type="entry name" value="Methyltransf_33"/>
    <property type="match status" value="1"/>
</dbReference>
<dbReference type="EMBL" id="CAJVPG010000111">
    <property type="protein sequence ID" value="CAG8353723.1"/>
    <property type="molecule type" value="Genomic_DNA"/>
</dbReference>
<organism evidence="10 11">
    <name type="scientific">Penicillium salamii</name>
    <dbReference type="NCBI Taxonomy" id="1612424"/>
    <lineage>
        <taxon>Eukaryota</taxon>
        <taxon>Fungi</taxon>
        <taxon>Dikarya</taxon>
        <taxon>Ascomycota</taxon>
        <taxon>Pezizomycotina</taxon>
        <taxon>Eurotiomycetes</taxon>
        <taxon>Eurotiomycetidae</taxon>
        <taxon>Eurotiales</taxon>
        <taxon>Aspergillaceae</taxon>
        <taxon>Penicillium</taxon>
    </lineage>
</organism>
<dbReference type="InterPro" id="IPR034660">
    <property type="entry name" value="DinB/YfiT-like"/>
</dbReference>
<dbReference type="InterPro" id="IPR016187">
    <property type="entry name" value="CTDL_fold"/>
</dbReference>
<evidence type="ECO:0000259" key="7">
    <source>
        <dbReference type="Pfam" id="PF03781"/>
    </source>
</evidence>
<comment type="caution">
    <text evidence="10">The sequence shown here is derived from an EMBL/GenBank/DDBJ whole genome shotgun (WGS) entry which is preliminary data.</text>
</comment>
<dbReference type="PANTHER" id="PTHR43397">
    <property type="entry name" value="ERGOTHIONEINE BIOSYNTHESIS PROTEIN 1"/>
    <property type="match status" value="1"/>
</dbReference>
<keyword evidence="1" id="KW-0489">Methyltransferase</keyword>
<dbReference type="Proteomes" id="UP001152649">
    <property type="component" value="Unassembled WGS sequence"/>
</dbReference>
<gene>
    <name evidence="10" type="ORF">PSALAMII_LOCUS3288</name>
</gene>
<feature type="region of interest" description="Disordered" evidence="6">
    <location>
        <begin position="701"/>
        <end position="723"/>
    </location>
</feature>
<dbReference type="InterPro" id="IPR029063">
    <property type="entry name" value="SAM-dependent_MTases_sf"/>
</dbReference>
<sequence>MSPTALRNVDSVEIVDIHQDDMAFSLVDDIYKNLDPPPGTQRTFPTLLLYDAKGLKLFEKITYLEEYYPTNTEIQLLKTHAKRIVERIPENAQLVELGSGSVTLTSPPDPNLRKIEILLRECERTEKKVDYYALDLSLVELQRTFAEISPESFAYVGFHGLHGTYDDAVGWLKSPENRNRPTVVMSMGSSIGNFDRGSAAEFLGGFSKLLAPSDFMLIGLDGCKDQEKVFRAYNDSEGVTRQFYENGLVHANTVLGFEAFKASEWEILTGYDDREGRHQACYAPKIDVNINGITIPKGEKLVFEEAWKYGREERDQLWRNSNLIPQVEFENLTDDYHIHLLSPTTLDVPMHPAKYAGQPIPSLDDFQSLWTAWDIVTKTMIPREDLSSKPINLRNELIFYLGHIPTFFDIHLTRALQDQPTEPADYQKIFERGIDPDVENPEQCHSHSEIPDEWPALGDILDYQERVRNRARAILQEGYADQDRTLGEALWIGFEHEAMHLETFLYMLLQSDKTMPPTGTERPDFEHMSRQAKLNEKPNKWFSIPQQTFKIGLDDGRESSLPESSFGWDNEKPEREVTVGAFESQARPITNGEYAKYLQETGVHNYPASWVVTREQKDTIVRGIGSTGAQAGSSAAPARLPLENISIRTVYGPVSLELAQNWPLSASYDEVSSYAKWMNCRIPTMEETRSIYHYSDKLKGQPVTNGHSSEVNGSSKSGSGKGSTFRDLNGCNVGFKNWHPTPVTPDGDRLAGQSDMGGLWEWTSTPLMPHEGFKSMDIYPGYTSDFFDGKHHIVLGGSWATFPRIAGRTSFVNWYQHNYLYAWVGARLVRDL</sequence>
<feature type="domain" description="Sulfatase-modifying factor enzyme-like" evidence="7">
    <location>
        <begin position="548"/>
        <end position="830"/>
    </location>
</feature>
<dbReference type="GO" id="GO:0008168">
    <property type="term" value="F:methyltransferase activity"/>
    <property type="evidence" value="ECO:0007669"/>
    <property type="project" value="UniProtKB-KW"/>
</dbReference>
<protein>
    <submittedName>
        <fullName evidence="10">Uncharacterized protein</fullName>
    </submittedName>
</protein>
<dbReference type="SUPFAM" id="SSF109854">
    <property type="entry name" value="DinB/YfiT-like putative metalloenzymes"/>
    <property type="match status" value="1"/>
</dbReference>
<evidence type="ECO:0000256" key="1">
    <source>
        <dbReference type="ARBA" id="ARBA00022603"/>
    </source>
</evidence>
<dbReference type="Pfam" id="PF03781">
    <property type="entry name" value="FGE-sulfatase"/>
    <property type="match status" value="1"/>
</dbReference>
<reference evidence="10" key="1">
    <citation type="submission" date="2021-07" db="EMBL/GenBank/DDBJ databases">
        <authorList>
            <person name="Branca A.L. A."/>
        </authorList>
    </citation>
    <scope>NUCLEOTIDE SEQUENCE</scope>
</reference>
<dbReference type="InterPro" id="IPR051128">
    <property type="entry name" value="EgtD_Methyltrsf_superfamily"/>
</dbReference>
<dbReference type="PANTHER" id="PTHR43397:SF1">
    <property type="entry name" value="ERGOTHIONEINE BIOSYNTHESIS PROTEIN 1"/>
    <property type="match status" value="1"/>
</dbReference>